<keyword evidence="10" id="KW-1185">Reference proteome</keyword>
<evidence type="ECO:0000256" key="5">
    <source>
        <dbReference type="ARBA" id="ARBA00023136"/>
    </source>
</evidence>
<dbReference type="CDD" id="cd06261">
    <property type="entry name" value="TM_PBP2"/>
    <property type="match status" value="1"/>
</dbReference>
<keyword evidence="5 6" id="KW-0472">Membrane</keyword>
<feature type="compositionally biased region" description="Polar residues" evidence="7">
    <location>
        <begin position="9"/>
        <end position="18"/>
    </location>
</feature>
<evidence type="ECO:0000256" key="3">
    <source>
        <dbReference type="ARBA" id="ARBA00022692"/>
    </source>
</evidence>
<evidence type="ECO:0000256" key="6">
    <source>
        <dbReference type="RuleBase" id="RU363032"/>
    </source>
</evidence>
<dbReference type="Pfam" id="PF00528">
    <property type="entry name" value="BPD_transp_1"/>
    <property type="match status" value="1"/>
</dbReference>
<reference evidence="9 10" key="1">
    <citation type="submission" date="2021-02" db="EMBL/GenBank/DDBJ databases">
        <title>Paenibacillus tianjinensis sp. nov.</title>
        <authorList>
            <person name="Liu H."/>
        </authorList>
    </citation>
    <scope>NUCLEOTIDE SEQUENCE [LARGE SCALE GENOMIC DNA]</scope>
    <source>
        <strain evidence="9 10">TB2019</strain>
    </source>
</reference>
<feature type="domain" description="ABC transmembrane type-1" evidence="8">
    <location>
        <begin position="98"/>
        <end position="315"/>
    </location>
</feature>
<feature type="transmembrane region" description="Helical" evidence="6">
    <location>
        <begin position="102"/>
        <end position="123"/>
    </location>
</feature>
<evidence type="ECO:0000259" key="8">
    <source>
        <dbReference type="PROSITE" id="PS50928"/>
    </source>
</evidence>
<evidence type="ECO:0000313" key="9">
    <source>
        <dbReference type="EMBL" id="QSF44497.1"/>
    </source>
</evidence>
<feature type="region of interest" description="Disordered" evidence="7">
    <location>
        <begin position="1"/>
        <end position="22"/>
    </location>
</feature>
<dbReference type="EMBL" id="CP070969">
    <property type="protein sequence ID" value="QSF44497.1"/>
    <property type="molecule type" value="Genomic_DNA"/>
</dbReference>
<feature type="transmembrane region" description="Helical" evidence="6">
    <location>
        <begin position="38"/>
        <end position="62"/>
    </location>
</feature>
<sequence length="328" mass="37182">MDVKALTENGVTANESVTPNPPAKRNSGFWKSVLQQKYLYLMSLPFVIWVFVFSYVPLWGWLMAFQNYKPKKSFTEQKWVGLDNFKELFHDERFYLVLRNTLAMSILGLIFGFVVPILFAVMLNELRGNVFKRTVQTVSYLPHFVSWVVVGGIVYKTLSIDGGIVNDLLIWLNVIDEPIQFMAKAKMFWGVLTVADLWKETGWNAIIYLAAITGIDKELYEAAKVDGAGRIKQMFNITLPGIRTTITVLLIMSIGHLVGIGFEKQFQLSNNMVTDYSEVLDMYALKYGIQIARFSYGTAISMFTSVVSVILLLIANGVMKKVTKESIM</sequence>
<evidence type="ECO:0000256" key="7">
    <source>
        <dbReference type="SAM" id="MobiDB-lite"/>
    </source>
</evidence>
<feature type="transmembrane region" description="Helical" evidence="6">
    <location>
        <begin position="294"/>
        <end position="318"/>
    </location>
</feature>
<comment type="subcellular location">
    <subcellularLocation>
        <location evidence="6">Cell membrane</location>
        <topology evidence="6">Multi-pass membrane protein</topology>
    </subcellularLocation>
    <subcellularLocation>
        <location evidence="1">Membrane</location>
        <topology evidence="1">Multi-pass membrane protein</topology>
    </subcellularLocation>
</comment>
<keyword evidence="4 6" id="KW-1133">Transmembrane helix</keyword>
<evidence type="ECO:0000313" key="10">
    <source>
        <dbReference type="Proteomes" id="UP000663452"/>
    </source>
</evidence>
<dbReference type="SUPFAM" id="SSF161098">
    <property type="entry name" value="MetI-like"/>
    <property type="match status" value="1"/>
</dbReference>
<dbReference type="Gene3D" id="1.10.3720.10">
    <property type="entry name" value="MetI-like"/>
    <property type="match status" value="1"/>
</dbReference>
<protein>
    <submittedName>
        <fullName evidence="9">Sugar ABC transporter permease</fullName>
    </submittedName>
</protein>
<dbReference type="Proteomes" id="UP000663452">
    <property type="component" value="Chromosome"/>
</dbReference>
<dbReference type="PROSITE" id="PS50928">
    <property type="entry name" value="ABC_TM1"/>
    <property type="match status" value="1"/>
</dbReference>
<keyword evidence="2 6" id="KW-0813">Transport</keyword>
<evidence type="ECO:0000256" key="4">
    <source>
        <dbReference type="ARBA" id="ARBA00022989"/>
    </source>
</evidence>
<comment type="similarity">
    <text evidence="6">Belongs to the binding-protein-dependent transport system permease family.</text>
</comment>
<proteinExistence type="inferred from homology"/>
<accession>A0ABX7L936</accession>
<dbReference type="InterPro" id="IPR035906">
    <property type="entry name" value="MetI-like_sf"/>
</dbReference>
<keyword evidence="3 6" id="KW-0812">Transmembrane</keyword>
<evidence type="ECO:0000256" key="2">
    <source>
        <dbReference type="ARBA" id="ARBA00022448"/>
    </source>
</evidence>
<dbReference type="RefSeq" id="WP_206102071.1">
    <property type="nucleotide sequence ID" value="NZ_CP070969.1"/>
</dbReference>
<organism evidence="9 10">
    <name type="scientific">Paenibacillus tianjinensis</name>
    <dbReference type="NCBI Taxonomy" id="2810347"/>
    <lineage>
        <taxon>Bacteria</taxon>
        <taxon>Bacillati</taxon>
        <taxon>Bacillota</taxon>
        <taxon>Bacilli</taxon>
        <taxon>Bacillales</taxon>
        <taxon>Paenibacillaceae</taxon>
        <taxon>Paenibacillus</taxon>
    </lineage>
</organism>
<dbReference type="PANTHER" id="PTHR43496">
    <property type="entry name" value="PROTEIN LPLB"/>
    <property type="match status" value="1"/>
</dbReference>
<dbReference type="InterPro" id="IPR000515">
    <property type="entry name" value="MetI-like"/>
</dbReference>
<feature type="transmembrane region" description="Helical" evidence="6">
    <location>
        <begin position="240"/>
        <end position="262"/>
    </location>
</feature>
<name>A0ABX7L936_9BACL</name>
<dbReference type="PANTHER" id="PTHR43496:SF1">
    <property type="entry name" value="POLYGALACTURONAN_RHAMNOGALACTURONAN TRANSPORT SYSTEM PERMEASE PROTEIN YTEP"/>
    <property type="match status" value="1"/>
</dbReference>
<evidence type="ECO:0000256" key="1">
    <source>
        <dbReference type="ARBA" id="ARBA00004141"/>
    </source>
</evidence>
<gene>
    <name evidence="9" type="ORF">JRJ22_25480</name>
</gene>